<protein>
    <submittedName>
        <fullName evidence="1">NADH dehydrogenase [ubiquinone] 1 alpha subcomplex assembly factor 2</fullName>
    </submittedName>
</protein>
<dbReference type="PANTHER" id="PTHR32470">
    <property type="entry name" value="ADH DEHYDROGENASE [UBIQUINONE] 1 ALPHA SUBCOMPLEX ASSEMBLY FACTOR 2"/>
    <property type="match status" value="1"/>
</dbReference>
<reference evidence="1" key="1">
    <citation type="journal article" date="2021" name="Evol. Appl.">
        <title>The genome of the Pyrenean desman and the effects of bottlenecks and inbreeding on the genomic landscape of an endangered species.</title>
        <authorList>
            <person name="Escoda L."/>
            <person name="Castresana J."/>
        </authorList>
    </citation>
    <scope>NUCLEOTIDE SEQUENCE</scope>
    <source>
        <strain evidence="1">IBE-C5619</strain>
    </source>
</reference>
<evidence type="ECO:0000313" key="1">
    <source>
        <dbReference type="EMBL" id="KAG8516153.1"/>
    </source>
</evidence>
<keyword evidence="2" id="KW-1185">Reference proteome</keyword>
<name>A0A8J6A857_GALPY</name>
<dbReference type="AlphaFoldDB" id="A0A8J6A857"/>
<comment type="caution">
    <text evidence="1">The sequence shown here is derived from an EMBL/GenBank/DDBJ whole genome shotgun (WGS) entry which is preliminary data.</text>
</comment>
<dbReference type="GO" id="GO:0005739">
    <property type="term" value="C:mitochondrion"/>
    <property type="evidence" value="ECO:0007669"/>
    <property type="project" value="TreeGrafter"/>
</dbReference>
<dbReference type="InterPro" id="IPR052618">
    <property type="entry name" value="ComplexI_NDUFA12"/>
</dbReference>
<gene>
    <name evidence="1" type="ORF">J0S82_015367</name>
</gene>
<dbReference type="PANTHER" id="PTHR32470:SF2">
    <property type="entry name" value="NADH DEHYDROGENASE [UBIQUINONE] 1 ALPHA SUBCOMPLEX ASSEMBLY FACTOR 2"/>
    <property type="match status" value="1"/>
</dbReference>
<proteinExistence type="predicted"/>
<accession>A0A8J6A857</accession>
<evidence type="ECO:0000313" key="2">
    <source>
        <dbReference type="Proteomes" id="UP000700334"/>
    </source>
</evidence>
<organism evidence="1 2">
    <name type="scientific">Galemys pyrenaicus</name>
    <name type="common">Iberian desman</name>
    <name type="synonym">Pyrenean desman</name>
    <dbReference type="NCBI Taxonomy" id="202257"/>
    <lineage>
        <taxon>Eukaryota</taxon>
        <taxon>Metazoa</taxon>
        <taxon>Chordata</taxon>
        <taxon>Craniata</taxon>
        <taxon>Vertebrata</taxon>
        <taxon>Euteleostomi</taxon>
        <taxon>Mammalia</taxon>
        <taxon>Eutheria</taxon>
        <taxon>Laurasiatheria</taxon>
        <taxon>Eulipotyphla</taxon>
        <taxon>Talpidae</taxon>
        <taxon>Galemys</taxon>
    </lineage>
</organism>
<dbReference type="OrthoDB" id="10255576at2759"/>
<dbReference type="EMBL" id="JAGFMF010011684">
    <property type="protein sequence ID" value="KAG8516153.1"/>
    <property type="molecule type" value="Genomic_DNA"/>
</dbReference>
<dbReference type="GO" id="GO:0032981">
    <property type="term" value="P:mitochondrial respiratory chain complex I assembly"/>
    <property type="evidence" value="ECO:0007669"/>
    <property type="project" value="TreeGrafter"/>
</dbReference>
<dbReference type="Proteomes" id="UP000700334">
    <property type="component" value="Unassembled WGS sequence"/>
</dbReference>
<sequence>MGWSQDLFRVLWRALSKEVKELVGTDQFGNKYYHIAEYKNWRVEGTTRFCSPLFPLRSGSFVSDFARPEGARCPCGRCAGMTTALSRHSPIHSRTRGPAEPFLVLVVGRCRRRKVHGGLLLRRRW</sequence>